<dbReference type="RefSeq" id="WP_306734800.1">
    <property type="nucleotide sequence ID" value="NZ_JANHAX010000002.1"/>
</dbReference>
<proteinExistence type="predicted"/>
<organism evidence="2 3">
    <name type="scientific">Marimonas arenosa</name>
    <dbReference type="NCBI Taxonomy" id="1795305"/>
    <lineage>
        <taxon>Bacteria</taxon>
        <taxon>Pseudomonadati</taxon>
        <taxon>Pseudomonadota</taxon>
        <taxon>Alphaproteobacteria</taxon>
        <taxon>Rhodobacterales</taxon>
        <taxon>Paracoccaceae</taxon>
        <taxon>Marimonas</taxon>
    </lineage>
</organism>
<protein>
    <submittedName>
        <fullName evidence="2">2-dehydro-3-deoxygalactonokinase</fullName>
    </submittedName>
</protein>
<keyword evidence="3" id="KW-1185">Reference proteome</keyword>
<dbReference type="GO" id="GO:0034194">
    <property type="term" value="P:D-galactonate catabolic process"/>
    <property type="evidence" value="ECO:0007669"/>
    <property type="project" value="InterPro"/>
</dbReference>
<comment type="caution">
    <text evidence="2">The sequence shown here is derived from an EMBL/GenBank/DDBJ whole genome shotgun (WGS) entry which is preliminary data.</text>
</comment>
<evidence type="ECO:0000256" key="1">
    <source>
        <dbReference type="SAM" id="MobiDB-lite"/>
    </source>
</evidence>
<dbReference type="Pfam" id="PF05035">
    <property type="entry name" value="DGOK"/>
    <property type="match status" value="2"/>
</dbReference>
<reference evidence="2" key="1">
    <citation type="submission" date="2022-07" db="EMBL/GenBank/DDBJ databases">
        <authorList>
            <person name="Otstavnykh N."/>
            <person name="Isaeva M."/>
            <person name="Bystritskaya E."/>
        </authorList>
    </citation>
    <scope>NUCLEOTIDE SEQUENCE</scope>
    <source>
        <strain evidence="2">KCTC 52189</strain>
    </source>
</reference>
<dbReference type="Gene3D" id="3.30.420.310">
    <property type="entry name" value="2-keto-3-deoxy-galactonokinase, C-terminal domain"/>
    <property type="match status" value="2"/>
</dbReference>
<dbReference type="GO" id="GO:0008671">
    <property type="term" value="F:2-dehydro-3-deoxygalactonokinase activity"/>
    <property type="evidence" value="ECO:0007669"/>
    <property type="project" value="InterPro"/>
</dbReference>
<gene>
    <name evidence="2" type="ORF">NO357_06390</name>
</gene>
<evidence type="ECO:0000313" key="3">
    <source>
        <dbReference type="Proteomes" id="UP001226762"/>
    </source>
</evidence>
<sequence length="164" mass="17374">MREDKVPAPAQGTGAVVQESPRGRLEAAARALVAEFADRQPNWDGVLCLPGDPTHWVHLSAGEIVSFQSFLTVRLAEALGGGGSQPDMDRLADTMARPERLAGYLREAELSSNRDETLGVLLGAELAAARVYWLGQRVVIAGVGPLADAYASALEGQGVPVQRT</sequence>
<evidence type="ECO:0000313" key="2">
    <source>
        <dbReference type="EMBL" id="MDQ2089525.1"/>
    </source>
</evidence>
<dbReference type="Proteomes" id="UP001226762">
    <property type="component" value="Unassembled WGS sequence"/>
</dbReference>
<feature type="region of interest" description="Disordered" evidence="1">
    <location>
        <begin position="1"/>
        <end position="21"/>
    </location>
</feature>
<name>A0AAE4B3T4_9RHOB</name>
<dbReference type="AlphaFoldDB" id="A0AAE4B3T4"/>
<dbReference type="InterPro" id="IPR042257">
    <property type="entry name" value="DGOK_C"/>
</dbReference>
<accession>A0AAE4B3T4</accession>
<dbReference type="EMBL" id="JANHAX010000002">
    <property type="protein sequence ID" value="MDQ2089525.1"/>
    <property type="molecule type" value="Genomic_DNA"/>
</dbReference>
<dbReference type="InterPro" id="IPR007729">
    <property type="entry name" value="DGOK"/>
</dbReference>
<reference evidence="2" key="2">
    <citation type="submission" date="2023-02" db="EMBL/GenBank/DDBJ databases">
        <title>'Rhodoalgimonas zhirmunskyi' gen. nov., isolated from a red alga.</title>
        <authorList>
            <person name="Nedashkovskaya O.I."/>
            <person name="Otstavnykh N.Y."/>
            <person name="Bystritskaya E.P."/>
            <person name="Balabanova L.A."/>
            <person name="Isaeva M.P."/>
        </authorList>
    </citation>
    <scope>NUCLEOTIDE SEQUENCE</scope>
    <source>
        <strain evidence="2">KCTC 52189</strain>
    </source>
</reference>